<reference evidence="3" key="2">
    <citation type="submission" date="2020-04" db="EMBL/GenBank/DDBJ databases">
        <authorList>
            <consortium name="NCBI Genome Project"/>
        </authorList>
    </citation>
    <scope>NUCLEOTIDE SEQUENCE</scope>
    <source>
        <strain evidence="3">CBS 342.82</strain>
    </source>
</reference>
<protein>
    <submittedName>
        <fullName evidence="3">Uncharacterized protein</fullName>
    </submittedName>
</protein>
<reference evidence="3" key="1">
    <citation type="submission" date="2020-01" db="EMBL/GenBank/DDBJ databases">
        <authorList>
            <consortium name="DOE Joint Genome Institute"/>
            <person name="Haridas S."/>
            <person name="Albert R."/>
            <person name="Binder M."/>
            <person name="Bloem J."/>
            <person name="Labutti K."/>
            <person name="Salamov A."/>
            <person name="Andreopoulos B."/>
            <person name="Baker S.E."/>
            <person name="Barry K."/>
            <person name="Bills G."/>
            <person name="Bluhm B.H."/>
            <person name="Cannon C."/>
            <person name="Castanera R."/>
            <person name="Culley D.E."/>
            <person name="Daum C."/>
            <person name="Ezra D."/>
            <person name="Gonzalez J.B."/>
            <person name="Henrissat B."/>
            <person name="Kuo A."/>
            <person name="Liang C."/>
            <person name="Lipzen A."/>
            <person name="Lutzoni F."/>
            <person name="Magnuson J."/>
            <person name="Mondo S."/>
            <person name="Nolan M."/>
            <person name="Ohm R."/>
            <person name="Pangilinan J."/>
            <person name="Park H.-J."/>
            <person name="Ramirez L."/>
            <person name="Alfaro M."/>
            <person name="Sun H."/>
            <person name="Tritt A."/>
            <person name="Yoshinaga Y."/>
            <person name="Zwiers L.-H."/>
            <person name="Turgeon B.G."/>
            <person name="Goodwin S.B."/>
            <person name="Spatafora J.W."/>
            <person name="Crous P.W."/>
            <person name="Grigoriev I.V."/>
        </authorList>
    </citation>
    <scope>NUCLEOTIDE SEQUENCE</scope>
    <source>
        <strain evidence="3">CBS 342.82</strain>
    </source>
</reference>
<dbReference type="Proteomes" id="UP000504637">
    <property type="component" value="Unplaced"/>
</dbReference>
<dbReference type="GeneID" id="54365946"/>
<accession>A0A6J3LQA5</accession>
<evidence type="ECO:0000313" key="2">
    <source>
        <dbReference type="Proteomes" id="UP000504637"/>
    </source>
</evidence>
<organism evidence="3">
    <name type="scientific">Dissoconium aciculare CBS 342.82</name>
    <dbReference type="NCBI Taxonomy" id="1314786"/>
    <lineage>
        <taxon>Eukaryota</taxon>
        <taxon>Fungi</taxon>
        <taxon>Dikarya</taxon>
        <taxon>Ascomycota</taxon>
        <taxon>Pezizomycotina</taxon>
        <taxon>Dothideomycetes</taxon>
        <taxon>Dothideomycetidae</taxon>
        <taxon>Mycosphaerellales</taxon>
        <taxon>Dissoconiaceae</taxon>
        <taxon>Dissoconium</taxon>
    </lineage>
</organism>
<evidence type="ECO:0000256" key="1">
    <source>
        <dbReference type="SAM" id="MobiDB-lite"/>
    </source>
</evidence>
<proteinExistence type="predicted"/>
<dbReference type="RefSeq" id="XP_033454859.1">
    <property type="nucleotide sequence ID" value="XM_033608147.1"/>
</dbReference>
<evidence type="ECO:0000313" key="3">
    <source>
        <dbReference type="RefSeq" id="XP_033454859.1"/>
    </source>
</evidence>
<sequence length="123" mass="13632">MRPIPAIRSPALTAPYAALEEKLQAAAADHILTACSLGLLRSLYRLSELLVTVMITVTIMRVIHQDVPHVRKWLQIADLDIIAYISLVVRMFPSVSRLSSSTEPKPAFSTSEFPTSTMAVREK</sequence>
<reference evidence="3" key="3">
    <citation type="submission" date="2025-08" db="UniProtKB">
        <authorList>
            <consortium name="RefSeq"/>
        </authorList>
    </citation>
    <scope>IDENTIFICATION</scope>
    <source>
        <strain evidence="3">CBS 342.82</strain>
    </source>
</reference>
<dbReference type="AlphaFoldDB" id="A0A6J3LQA5"/>
<keyword evidence="2" id="KW-1185">Reference proteome</keyword>
<feature type="region of interest" description="Disordered" evidence="1">
    <location>
        <begin position="97"/>
        <end position="123"/>
    </location>
</feature>
<gene>
    <name evidence="3" type="ORF">K489DRAFT_414262</name>
</gene>
<name>A0A6J3LQA5_9PEZI</name>